<accession>A0A0D9Y1N9</accession>
<feature type="region of interest" description="Disordered" evidence="1">
    <location>
        <begin position="53"/>
        <end position="72"/>
    </location>
</feature>
<evidence type="ECO:0000256" key="1">
    <source>
        <dbReference type="SAM" id="MobiDB-lite"/>
    </source>
</evidence>
<keyword evidence="4" id="KW-1185">Reference proteome</keyword>
<organism evidence="3 4">
    <name type="scientific">Leersia perrieri</name>
    <dbReference type="NCBI Taxonomy" id="77586"/>
    <lineage>
        <taxon>Eukaryota</taxon>
        <taxon>Viridiplantae</taxon>
        <taxon>Streptophyta</taxon>
        <taxon>Embryophyta</taxon>
        <taxon>Tracheophyta</taxon>
        <taxon>Spermatophyta</taxon>
        <taxon>Magnoliopsida</taxon>
        <taxon>Liliopsida</taxon>
        <taxon>Poales</taxon>
        <taxon>Poaceae</taxon>
        <taxon>BOP clade</taxon>
        <taxon>Oryzoideae</taxon>
        <taxon>Oryzeae</taxon>
        <taxon>Oryzinae</taxon>
        <taxon>Leersia</taxon>
    </lineage>
</organism>
<proteinExistence type="predicted"/>
<reference evidence="3" key="3">
    <citation type="submission" date="2015-04" db="UniProtKB">
        <authorList>
            <consortium name="EnsemblPlants"/>
        </authorList>
    </citation>
    <scope>IDENTIFICATION</scope>
</reference>
<sequence length="300" mass="32445">MPPPPLKRGRLSRFLSSLRPPSRPGPLPVQTGFPTSLADLLVNNHGRLLLTNPKRRHRCPSPPSPSPTTPHVAAAVDPTPPLQIKEQSVLEDEVAVAVRLRPELLAVGVATAALVMVLIWSRWFVAALTVASLTLLWIEPVRSNSVTSRRRRTPAAAAAAKLPDLRGRGEVSPIREVESTTNSTERKGKRRWLKKIIVKKNKKQPPAPAAKEKDFPVVVSGEVEQPDAGEVISNAVAEEQQQELPPPAIGRRGGALAPLAAVVLIGLVGGKLPAVALTLLFTVLFSSVERREEIDEKVMN</sequence>
<reference evidence="4" key="2">
    <citation type="submission" date="2013-12" db="EMBL/GenBank/DDBJ databases">
        <authorList>
            <person name="Yu Y."/>
            <person name="Lee S."/>
            <person name="de Baynast K."/>
            <person name="Wissotski M."/>
            <person name="Liu L."/>
            <person name="Talag J."/>
            <person name="Goicoechea J."/>
            <person name="Angelova A."/>
            <person name="Jetty R."/>
            <person name="Kudrna D."/>
            <person name="Golser W."/>
            <person name="Rivera L."/>
            <person name="Zhang J."/>
            <person name="Wing R."/>
        </authorList>
    </citation>
    <scope>NUCLEOTIDE SEQUENCE</scope>
</reference>
<dbReference type="Gramene" id="LPERR12G16370.1">
    <property type="protein sequence ID" value="LPERR12G16370.1"/>
    <property type="gene ID" value="LPERR12G16370"/>
</dbReference>
<reference evidence="3 4" key="1">
    <citation type="submission" date="2012-08" db="EMBL/GenBank/DDBJ databases">
        <title>Oryza genome evolution.</title>
        <authorList>
            <person name="Wing R.A."/>
        </authorList>
    </citation>
    <scope>NUCLEOTIDE SEQUENCE</scope>
</reference>
<dbReference type="AlphaFoldDB" id="A0A0D9Y1N9"/>
<dbReference type="PANTHER" id="PTHR36381:SF9">
    <property type="entry name" value="EXPRESSED PROTEIN"/>
    <property type="match status" value="1"/>
</dbReference>
<protein>
    <submittedName>
        <fullName evidence="3">Uncharacterized protein</fullName>
    </submittedName>
</protein>
<feature type="transmembrane region" description="Helical" evidence="2">
    <location>
        <begin position="255"/>
        <end position="285"/>
    </location>
</feature>
<feature type="transmembrane region" description="Helical" evidence="2">
    <location>
        <begin position="105"/>
        <end position="138"/>
    </location>
</feature>
<dbReference type="HOGENOM" id="CLU_042618_1_0_1"/>
<feature type="region of interest" description="Disordered" evidence="1">
    <location>
        <begin position="1"/>
        <end position="29"/>
    </location>
</feature>
<keyword evidence="2" id="KW-0472">Membrane</keyword>
<dbReference type="EnsemblPlants" id="LPERR12G16370.1">
    <property type="protein sequence ID" value="LPERR12G16370.1"/>
    <property type="gene ID" value="LPERR12G16370"/>
</dbReference>
<dbReference type="eggNOG" id="ENOG502S5YB">
    <property type="taxonomic scope" value="Eukaryota"/>
</dbReference>
<dbReference type="Proteomes" id="UP000032180">
    <property type="component" value="Chromosome 12"/>
</dbReference>
<name>A0A0D9Y1N9_9ORYZ</name>
<evidence type="ECO:0000256" key="2">
    <source>
        <dbReference type="SAM" id="Phobius"/>
    </source>
</evidence>
<keyword evidence="2" id="KW-0812">Transmembrane</keyword>
<keyword evidence="2" id="KW-1133">Transmembrane helix</keyword>
<evidence type="ECO:0000313" key="3">
    <source>
        <dbReference type="EnsemblPlants" id="LPERR12G16370.1"/>
    </source>
</evidence>
<dbReference type="PANTHER" id="PTHR36381">
    <property type="entry name" value="ETHYLENE-REGULATED TRANSCRIPT 2 (ERT2)"/>
    <property type="match status" value="1"/>
</dbReference>
<evidence type="ECO:0000313" key="4">
    <source>
        <dbReference type="Proteomes" id="UP000032180"/>
    </source>
</evidence>